<name>A0A7X0FPN3_9MICO</name>
<evidence type="ECO:0000259" key="7">
    <source>
        <dbReference type="Pfam" id="PF13581"/>
    </source>
</evidence>
<protein>
    <recommendedName>
        <fullName evidence="2">histidine kinase</fullName>
        <ecNumber evidence="2">2.7.13.3</ecNumber>
    </recommendedName>
</protein>
<feature type="transmembrane region" description="Helical" evidence="6">
    <location>
        <begin position="72"/>
        <end position="91"/>
    </location>
</feature>
<gene>
    <name evidence="8" type="ORF">HD594_001594</name>
</gene>
<evidence type="ECO:0000256" key="2">
    <source>
        <dbReference type="ARBA" id="ARBA00012438"/>
    </source>
</evidence>
<evidence type="ECO:0000256" key="6">
    <source>
        <dbReference type="SAM" id="Phobius"/>
    </source>
</evidence>
<dbReference type="InterPro" id="IPR050482">
    <property type="entry name" value="Sensor_HK_TwoCompSys"/>
</dbReference>
<keyword evidence="6" id="KW-1133">Transmembrane helix</keyword>
<dbReference type="PANTHER" id="PTHR24421:SF10">
    <property type="entry name" value="NITRATE_NITRITE SENSOR PROTEIN NARQ"/>
    <property type="match status" value="1"/>
</dbReference>
<evidence type="ECO:0000256" key="4">
    <source>
        <dbReference type="ARBA" id="ARBA00022777"/>
    </source>
</evidence>
<evidence type="ECO:0000256" key="3">
    <source>
        <dbReference type="ARBA" id="ARBA00022679"/>
    </source>
</evidence>
<keyword evidence="6" id="KW-0812">Transmembrane</keyword>
<dbReference type="GO" id="GO:0004673">
    <property type="term" value="F:protein histidine kinase activity"/>
    <property type="evidence" value="ECO:0007669"/>
    <property type="project" value="UniProtKB-EC"/>
</dbReference>
<comment type="catalytic activity">
    <reaction evidence="1">
        <text>ATP + protein L-histidine = ADP + protein N-phospho-L-histidine.</text>
        <dbReference type="EC" id="2.7.13.3"/>
    </reaction>
</comment>
<keyword evidence="6" id="KW-0472">Membrane</keyword>
<dbReference type="InterPro" id="IPR003594">
    <property type="entry name" value="HATPase_dom"/>
</dbReference>
<dbReference type="AlphaFoldDB" id="A0A7X0FPN3"/>
<dbReference type="InterPro" id="IPR036890">
    <property type="entry name" value="HATPase_C_sf"/>
</dbReference>
<keyword evidence="4 8" id="KW-0418">Kinase</keyword>
<evidence type="ECO:0000256" key="1">
    <source>
        <dbReference type="ARBA" id="ARBA00000085"/>
    </source>
</evidence>
<dbReference type="Gene3D" id="3.30.565.10">
    <property type="entry name" value="Histidine kinase-like ATPase, C-terminal domain"/>
    <property type="match status" value="1"/>
</dbReference>
<feature type="transmembrane region" description="Helical" evidence="6">
    <location>
        <begin position="39"/>
        <end position="60"/>
    </location>
</feature>
<feature type="transmembrane region" description="Helical" evidence="6">
    <location>
        <begin position="98"/>
        <end position="115"/>
    </location>
</feature>
<dbReference type="Pfam" id="PF13581">
    <property type="entry name" value="HATPase_c_2"/>
    <property type="match status" value="1"/>
</dbReference>
<dbReference type="RefSeq" id="WP_184750430.1">
    <property type="nucleotide sequence ID" value="NZ_BAAAJR010000010.1"/>
</dbReference>
<dbReference type="SUPFAM" id="SSF55874">
    <property type="entry name" value="ATPase domain of HSP90 chaperone/DNA topoisomerase II/histidine kinase"/>
    <property type="match status" value="1"/>
</dbReference>
<evidence type="ECO:0000313" key="9">
    <source>
        <dbReference type="Proteomes" id="UP000537775"/>
    </source>
</evidence>
<accession>A0A7X0FPN3</accession>
<feature type="domain" description="Histidine kinase/HSP90-like ATPase" evidence="7">
    <location>
        <begin position="304"/>
        <end position="409"/>
    </location>
</feature>
<keyword evidence="9" id="KW-1185">Reference proteome</keyword>
<evidence type="ECO:0000256" key="5">
    <source>
        <dbReference type="ARBA" id="ARBA00023012"/>
    </source>
</evidence>
<sequence length="414" mass="43115">MPADGSGSLLDRAWTQIPSAGREARVPAGSFTRARVERIIDVVAAFGSVVLGTQSLLVAISTPAAEPWYRQPLIIVTMGLLAIMIAACIVGRAVRVSAGAFAVMFLLALTVWPMSPSAQVAVPEPWIWYLVNIATLAAVLAFPFPLQVVWTVLTPILYGVVRIVSSDFEADLGFIVALDVSFALILGGVLLALGWLFRAVAANVDATRTQAVDVYARAAAADAAEQERVAIAALMHDSVLAALIAAERADSDRARTLAVAMAREAMSGLATTEQESGSGSDEPQDAALIAEDVEAAAAEMGVDLHVTRSISFATIILPGRVAEAITLAAAQAVANAVEHAGGEGLEVTLDAVRSGIRLEVRDRGGGFDLDSVPDDRLGIRGSIVARMASIGGTARISSDADGTVVRLVWRGGPS</sequence>
<proteinExistence type="predicted"/>
<keyword evidence="3" id="KW-0808">Transferase</keyword>
<dbReference type="EMBL" id="JACHML010000001">
    <property type="protein sequence ID" value="MBB6391281.1"/>
    <property type="molecule type" value="Genomic_DNA"/>
</dbReference>
<dbReference type="EC" id="2.7.13.3" evidence="2"/>
<comment type="caution">
    <text evidence="8">The sequence shown here is derived from an EMBL/GenBank/DDBJ whole genome shotgun (WGS) entry which is preliminary data.</text>
</comment>
<evidence type="ECO:0000313" key="8">
    <source>
        <dbReference type="EMBL" id="MBB6391281.1"/>
    </source>
</evidence>
<feature type="transmembrane region" description="Helical" evidence="6">
    <location>
        <begin position="172"/>
        <end position="197"/>
    </location>
</feature>
<reference evidence="8 9" key="1">
    <citation type="submission" date="2020-08" db="EMBL/GenBank/DDBJ databases">
        <title>Sequencing the genomes of 1000 actinobacteria strains.</title>
        <authorList>
            <person name="Klenk H.-P."/>
        </authorList>
    </citation>
    <scope>NUCLEOTIDE SEQUENCE [LARGE SCALE GENOMIC DNA]</scope>
    <source>
        <strain evidence="8 9">DSM 12511</strain>
    </source>
</reference>
<dbReference type="PANTHER" id="PTHR24421">
    <property type="entry name" value="NITRATE/NITRITE SENSOR PROTEIN NARX-RELATED"/>
    <property type="match status" value="1"/>
</dbReference>
<organism evidence="8 9">
    <name type="scientific">Microbacterium thalassium</name>
    <dbReference type="NCBI Taxonomy" id="362649"/>
    <lineage>
        <taxon>Bacteria</taxon>
        <taxon>Bacillati</taxon>
        <taxon>Actinomycetota</taxon>
        <taxon>Actinomycetes</taxon>
        <taxon>Micrococcales</taxon>
        <taxon>Microbacteriaceae</taxon>
        <taxon>Microbacterium</taxon>
    </lineage>
</organism>
<dbReference type="GO" id="GO:0000160">
    <property type="term" value="P:phosphorelay signal transduction system"/>
    <property type="evidence" value="ECO:0007669"/>
    <property type="project" value="UniProtKB-KW"/>
</dbReference>
<dbReference type="Proteomes" id="UP000537775">
    <property type="component" value="Unassembled WGS sequence"/>
</dbReference>
<keyword evidence="5" id="KW-0902">Two-component regulatory system</keyword>
<feature type="transmembrane region" description="Helical" evidence="6">
    <location>
        <begin position="127"/>
        <end position="160"/>
    </location>
</feature>